<accession>A0A8H5FGT4</accession>
<feature type="active site" description="Phosphocysteine intermediate" evidence="6">
    <location>
        <position position="116"/>
    </location>
</feature>
<dbReference type="InterPro" id="IPR000340">
    <property type="entry name" value="Dual-sp_phosphatase_cat-dom"/>
</dbReference>
<dbReference type="PROSITE" id="PS00383">
    <property type="entry name" value="TYR_PHOSPHATASE_1"/>
    <property type="match status" value="1"/>
</dbReference>
<dbReference type="PROSITE" id="PS50054">
    <property type="entry name" value="TYR_PHOSPHATASE_DUAL"/>
    <property type="match status" value="1"/>
</dbReference>
<evidence type="ECO:0000259" key="8">
    <source>
        <dbReference type="PROSITE" id="PS50056"/>
    </source>
</evidence>
<keyword evidence="10" id="KW-1185">Reference proteome</keyword>
<dbReference type="InterPro" id="IPR016130">
    <property type="entry name" value="Tyr_Pase_AS"/>
</dbReference>
<reference evidence="9 10" key="1">
    <citation type="journal article" date="2020" name="ISME J.">
        <title>Uncovering the hidden diversity of litter-decomposition mechanisms in mushroom-forming fungi.</title>
        <authorList>
            <person name="Floudas D."/>
            <person name="Bentzer J."/>
            <person name="Ahren D."/>
            <person name="Johansson T."/>
            <person name="Persson P."/>
            <person name="Tunlid A."/>
        </authorList>
    </citation>
    <scope>NUCLEOTIDE SEQUENCE [LARGE SCALE GENOMIC DNA]</scope>
    <source>
        <strain evidence="9 10">CBS 175.51</strain>
    </source>
</reference>
<comment type="catalytic activity">
    <reaction evidence="5">
        <text>O-phospho-L-threonyl-[protein] + H2O = L-threonyl-[protein] + phosphate</text>
        <dbReference type="Rhea" id="RHEA:47004"/>
        <dbReference type="Rhea" id="RHEA-COMP:11060"/>
        <dbReference type="Rhea" id="RHEA-COMP:11605"/>
        <dbReference type="ChEBI" id="CHEBI:15377"/>
        <dbReference type="ChEBI" id="CHEBI:30013"/>
        <dbReference type="ChEBI" id="CHEBI:43474"/>
        <dbReference type="ChEBI" id="CHEBI:61977"/>
        <dbReference type="EC" id="3.1.3.16"/>
    </reaction>
</comment>
<dbReference type="InterPro" id="IPR020422">
    <property type="entry name" value="TYR_PHOSPHATASE_DUAL_dom"/>
</dbReference>
<dbReference type="SUPFAM" id="SSF52799">
    <property type="entry name" value="(Phosphotyrosine protein) phosphatases II"/>
    <property type="match status" value="1"/>
</dbReference>
<evidence type="ECO:0000313" key="9">
    <source>
        <dbReference type="EMBL" id="KAF5336027.1"/>
    </source>
</evidence>
<dbReference type="Pfam" id="PF00782">
    <property type="entry name" value="DSPc"/>
    <property type="match status" value="1"/>
</dbReference>
<protein>
    <submittedName>
        <fullName evidence="9">Uncharacterized protein</fullName>
    </submittedName>
</protein>
<comment type="caution">
    <text evidence="9">The sequence shown here is derived from an EMBL/GenBank/DDBJ whole genome shotgun (WGS) entry which is preliminary data.</text>
</comment>
<dbReference type="GO" id="GO:0017017">
    <property type="term" value="F:MAP kinase tyrosine/serine/threonine phosphatase activity"/>
    <property type="evidence" value="ECO:0007669"/>
    <property type="project" value="TreeGrafter"/>
</dbReference>
<organism evidence="9 10">
    <name type="scientific">Ephemerocybe angulata</name>
    <dbReference type="NCBI Taxonomy" id="980116"/>
    <lineage>
        <taxon>Eukaryota</taxon>
        <taxon>Fungi</taxon>
        <taxon>Dikarya</taxon>
        <taxon>Basidiomycota</taxon>
        <taxon>Agaricomycotina</taxon>
        <taxon>Agaricomycetes</taxon>
        <taxon>Agaricomycetidae</taxon>
        <taxon>Agaricales</taxon>
        <taxon>Agaricineae</taxon>
        <taxon>Psathyrellaceae</taxon>
        <taxon>Ephemerocybe</taxon>
    </lineage>
</organism>
<dbReference type="GO" id="GO:0043409">
    <property type="term" value="P:negative regulation of MAPK cascade"/>
    <property type="evidence" value="ECO:0007669"/>
    <property type="project" value="TreeGrafter"/>
</dbReference>
<evidence type="ECO:0000256" key="5">
    <source>
        <dbReference type="ARBA" id="ARBA00048336"/>
    </source>
</evidence>
<keyword evidence="2" id="KW-0378">Hydrolase</keyword>
<evidence type="ECO:0000256" key="2">
    <source>
        <dbReference type="ARBA" id="ARBA00022801"/>
    </source>
</evidence>
<name>A0A8H5FGT4_9AGAR</name>
<evidence type="ECO:0000256" key="1">
    <source>
        <dbReference type="ARBA" id="ARBA00008601"/>
    </source>
</evidence>
<dbReference type="AlphaFoldDB" id="A0A8H5FGT4"/>
<feature type="domain" description="Tyrosine-protein phosphatase" evidence="7">
    <location>
        <begin position="25"/>
        <end position="172"/>
    </location>
</feature>
<dbReference type="GO" id="GO:0005737">
    <property type="term" value="C:cytoplasm"/>
    <property type="evidence" value="ECO:0007669"/>
    <property type="project" value="TreeGrafter"/>
</dbReference>
<dbReference type="EMBL" id="JAACJK010000059">
    <property type="protein sequence ID" value="KAF5336027.1"/>
    <property type="molecule type" value="Genomic_DNA"/>
</dbReference>
<dbReference type="OrthoDB" id="2017893at2759"/>
<dbReference type="PROSITE" id="PS50056">
    <property type="entry name" value="TYR_PHOSPHATASE_2"/>
    <property type="match status" value="1"/>
</dbReference>
<keyword evidence="3" id="KW-0904">Protein phosphatase</keyword>
<comment type="similarity">
    <text evidence="1">Belongs to the protein-tyrosine phosphatase family. Non-receptor class dual specificity subfamily.</text>
</comment>
<proteinExistence type="inferred from homology"/>
<comment type="catalytic activity">
    <reaction evidence="4">
        <text>O-phospho-L-seryl-[protein] + H2O = L-seryl-[protein] + phosphate</text>
        <dbReference type="Rhea" id="RHEA:20629"/>
        <dbReference type="Rhea" id="RHEA-COMP:9863"/>
        <dbReference type="Rhea" id="RHEA-COMP:11604"/>
        <dbReference type="ChEBI" id="CHEBI:15377"/>
        <dbReference type="ChEBI" id="CHEBI:29999"/>
        <dbReference type="ChEBI" id="CHEBI:43474"/>
        <dbReference type="ChEBI" id="CHEBI:83421"/>
        <dbReference type="EC" id="3.1.3.16"/>
    </reaction>
</comment>
<dbReference type="CDD" id="cd14498">
    <property type="entry name" value="DSP"/>
    <property type="match status" value="1"/>
</dbReference>
<dbReference type="PANTHER" id="PTHR10159:SF519">
    <property type="entry name" value="DUAL SPECIFICITY PROTEIN PHOSPHATASE MPK3"/>
    <property type="match status" value="1"/>
</dbReference>
<evidence type="ECO:0000259" key="7">
    <source>
        <dbReference type="PROSITE" id="PS50054"/>
    </source>
</evidence>
<dbReference type="InterPro" id="IPR020405">
    <property type="entry name" value="Atypical_DUSP_subfamA"/>
</dbReference>
<dbReference type="Gene3D" id="3.90.190.10">
    <property type="entry name" value="Protein tyrosine phosphatase superfamily"/>
    <property type="match status" value="1"/>
</dbReference>
<dbReference type="InterPro" id="IPR029021">
    <property type="entry name" value="Prot-tyrosine_phosphatase-like"/>
</dbReference>
<dbReference type="InterPro" id="IPR000387">
    <property type="entry name" value="Tyr_Pase_dom"/>
</dbReference>
<feature type="domain" description="Tyrosine specific protein phosphatases" evidence="8">
    <location>
        <begin position="97"/>
        <end position="150"/>
    </location>
</feature>
<dbReference type="PANTHER" id="PTHR10159">
    <property type="entry name" value="DUAL SPECIFICITY PROTEIN PHOSPHATASE"/>
    <property type="match status" value="1"/>
</dbReference>
<dbReference type="GO" id="GO:0008330">
    <property type="term" value="F:protein tyrosine/threonine phosphatase activity"/>
    <property type="evidence" value="ECO:0007669"/>
    <property type="project" value="TreeGrafter"/>
</dbReference>
<sequence>MSLLAAIAKARTSLTPGAQNGRLWNRTADEIVPRLYLSDLWTACNPEKMEELGITHVISVIEHRPALPDSVPIQRRLQVFLADRGDANILVHLGETTKFIADALAENETNKVLVHCQQGISRSATVVCAYICATEGMEGDDAIEYAQARRSIVCPNLGFRLQLTEFSRPFAKEKRKPKTAVVSTNIATRIRSLFPDKAVKTTVVSEEVVVSSSS</sequence>
<dbReference type="SMART" id="SM00195">
    <property type="entry name" value="DSPc"/>
    <property type="match status" value="1"/>
</dbReference>
<dbReference type="Proteomes" id="UP000541558">
    <property type="component" value="Unassembled WGS sequence"/>
</dbReference>
<evidence type="ECO:0000256" key="3">
    <source>
        <dbReference type="ARBA" id="ARBA00022912"/>
    </source>
</evidence>
<dbReference type="PRINTS" id="PR01909">
    <property type="entry name" value="ADSPHPHTASEA"/>
</dbReference>
<gene>
    <name evidence="9" type="ORF">D9611_006369</name>
</gene>
<evidence type="ECO:0000256" key="6">
    <source>
        <dbReference type="PIRSR" id="PIRSR620405-1"/>
    </source>
</evidence>
<dbReference type="GO" id="GO:0033550">
    <property type="term" value="F:MAP kinase tyrosine phosphatase activity"/>
    <property type="evidence" value="ECO:0007669"/>
    <property type="project" value="TreeGrafter"/>
</dbReference>
<dbReference type="GO" id="GO:0004722">
    <property type="term" value="F:protein serine/threonine phosphatase activity"/>
    <property type="evidence" value="ECO:0007669"/>
    <property type="project" value="UniProtKB-EC"/>
</dbReference>
<evidence type="ECO:0000313" key="10">
    <source>
        <dbReference type="Proteomes" id="UP000541558"/>
    </source>
</evidence>
<evidence type="ECO:0000256" key="4">
    <source>
        <dbReference type="ARBA" id="ARBA00047761"/>
    </source>
</evidence>